<dbReference type="PANTHER" id="PTHR47537:SF2">
    <property type="entry name" value="CUBILIN"/>
    <property type="match status" value="1"/>
</dbReference>
<keyword evidence="1" id="KW-1015">Disulfide bond</keyword>
<comment type="caution">
    <text evidence="4">The sequence shown here is derived from an EMBL/GenBank/DDBJ whole genome shotgun (WGS) entry which is preliminary data.</text>
</comment>
<dbReference type="PROSITE" id="PS01180">
    <property type="entry name" value="CUB"/>
    <property type="match status" value="2"/>
</dbReference>
<dbReference type="GO" id="GO:0005886">
    <property type="term" value="C:plasma membrane"/>
    <property type="evidence" value="ECO:0007669"/>
    <property type="project" value="TreeGrafter"/>
</dbReference>
<dbReference type="InterPro" id="IPR053207">
    <property type="entry name" value="Non-NMDA_GluR_Accessory"/>
</dbReference>
<feature type="non-terminal residue" evidence="4">
    <location>
        <position position="462"/>
    </location>
</feature>
<evidence type="ECO:0000313" key="4">
    <source>
        <dbReference type="EMBL" id="CAJ0568193.1"/>
    </source>
</evidence>
<dbReference type="SMART" id="SM00042">
    <property type="entry name" value="CUB"/>
    <property type="match status" value="1"/>
</dbReference>
<feature type="domain" description="CUB" evidence="3">
    <location>
        <begin position="157"/>
        <end position="287"/>
    </location>
</feature>
<dbReference type="Pfam" id="PF00431">
    <property type="entry name" value="CUB"/>
    <property type="match status" value="2"/>
</dbReference>
<dbReference type="AlphaFoldDB" id="A0AA36FV86"/>
<sequence length="462" mass="52422">MPLFQQPDATFCGKEIQSGAVFYSVARHYVFSIKTAALSGGFTGDYEFVPRANLTSDALQTAECAFRVERERAELKLAELGTIDVYELRPQKVFVSRESHLSDSLFIHSSYSVLLHFYSGPKNVRNSGFRLEYTYGKQERLPDIAGGIQTDSTFSECTLQISSKNGKSGKIASSQLASRSSSLPSKCVIVFEGNQNEKVSVRFTYFNLYAPEHANTTKRCAEYDHLTAAVRVGARFSRIDTWCSKDVPPQLMSSSNILQMEYNTKSSRAVRESASQEVGFRLEYNFHADWNMGEMEAQYDSSRGCRFVFNSSRKESGKLWSINYPGLYPRNLLCEYIFHGREDQIVHIHFEYFDVEGFNQCDEQSQSDFVLFSNYQSPDRNNRRVCGRFLPRISTMSESNYYRMVFSTNEIFDATGFYAHYQFLSAHQNPTISKVKFTPSAASSTHCSVALLLLYALISANA</sequence>
<evidence type="ECO:0000256" key="1">
    <source>
        <dbReference type="ARBA" id="ARBA00023157"/>
    </source>
</evidence>
<dbReference type="InterPro" id="IPR000859">
    <property type="entry name" value="CUB_dom"/>
</dbReference>
<dbReference type="PANTHER" id="PTHR47537">
    <property type="entry name" value="CUBILIN"/>
    <property type="match status" value="1"/>
</dbReference>
<dbReference type="Gene3D" id="2.60.120.290">
    <property type="entry name" value="Spermadhesin, CUB domain"/>
    <property type="match status" value="2"/>
</dbReference>
<name>A0AA36FV86_9BILA</name>
<dbReference type="FunFam" id="2.60.120.290:FF:000058">
    <property type="entry name" value="CUB domaincontaining protein"/>
    <property type="match status" value="1"/>
</dbReference>
<proteinExistence type="predicted"/>
<comment type="caution">
    <text evidence="2">Lacks conserved residue(s) required for the propagation of feature annotation.</text>
</comment>
<dbReference type="Proteomes" id="UP001177023">
    <property type="component" value="Unassembled WGS sequence"/>
</dbReference>
<protein>
    <recommendedName>
        <fullName evidence="3">CUB domain-containing protein</fullName>
    </recommendedName>
</protein>
<dbReference type="SUPFAM" id="SSF49854">
    <property type="entry name" value="Spermadhesin, CUB domain"/>
    <property type="match status" value="2"/>
</dbReference>
<evidence type="ECO:0000313" key="5">
    <source>
        <dbReference type="Proteomes" id="UP001177023"/>
    </source>
</evidence>
<accession>A0AA36FV86</accession>
<evidence type="ECO:0000256" key="2">
    <source>
        <dbReference type="PROSITE-ProRule" id="PRU00059"/>
    </source>
</evidence>
<keyword evidence="5" id="KW-1185">Reference proteome</keyword>
<dbReference type="EMBL" id="CATQJA010001677">
    <property type="protein sequence ID" value="CAJ0568193.1"/>
    <property type="molecule type" value="Genomic_DNA"/>
</dbReference>
<dbReference type="CDD" id="cd00041">
    <property type="entry name" value="CUB"/>
    <property type="match status" value="1"/>
</dbReference>
<organism evidence="4 5">
    <name type="scientific">Mesorhabditis spiculigera</name>
    <dbReference type="NCBI Taxonomy" id="96644"/>
    <lineage>
        <taxon>Eukaryota</taxon>
        <taxon>Metazoa</taxon>
        <taxon>Ecdysozoa</taxon>
        <taxon>Nematoda</taxon>
        <taxon>Chromadorea</taxon>
        <taxon>Rhabditida</taxon>
        <taxon>Rhabditina</taxon>
        <taxon>Rhabditomorpha</taxon>
        <taxon>Rhabditoidea</taxon>
        <taxon>Rhabditidae</taxon>
        <taxon>Mesorhabditinae</taxon>
        <taxon>Mesorhabditis</taxon>
    </lineage>
</organism>
<reference evidence="4" key="1">
    <citation type="submission" date="2023-06" db="EMBL/GenBank/DDBJ databases">
        <authorList>
            <person name="Delattre M."/>
        </authorList>
    </citation>
    <scope>NUCLEOTIDE SEQUENCE</scope>
    <source>
        <strain evidence="4">AF72</strain>
    </source>
</reference>
<feature type="domain" description="CUB" evidence="3">
    <location>
        <begin position="305"/>
        <end position="424"/>
    </location>
</feature>
<evidence type="ECO:0000259" key="3">
    <source>
        <dbReference type="PROSITE" id="PS01180"/>
    </source>
</evidence>
<gene>
    <name evidence="4" type="ORF">MSPICULIGERA_LOCUS6719</name>
</gene>
<dbReference type="InterPro" id="IPR035914">
    <property type="entry name" value="Sperma_CUB_dom_sf"/>
</dbReference>